<accession>A0A8H7UP37</accession>
<keyword evidence="4" id="KW-1185">Reference proteome</keyword>
<dbReference type="SUPFAM" id="SSF50729">
    <property type="entry name" value="PH domain-like"/>
    <property type="match status" value="1"/>
</dbReference>
<comment type="caution">
    <text evidence="3">The sequence shown here is derived from an EMBL/GenBank/DDBJ whole genome shotgun (WGS) entry which is preliminary data.</text>
</comment>
<dbReference type="SMART" id="SM00233">
    <property type="entry name" value="PH"/>
    <property type="match status" value="1"/>
</dbReference>
<organism evidence="3 4">
    <name type="scientific">Mortierella isabellina</name>
    <name type="common">Filamentous fungus</name>
    <name type="synonym">Umbelopsis isabellina</name>
    <dbReference type="NCBI Taxonomy" id="91625"/>
    <lineage>
        <taxon>Eukaryota</taxon>
        <taxon>Fungi</taxon>
        <taxon>Fungi incertae sedis</taxon>
        <taxon>Mucoromycota</taxon>
        <taxon>Mucoromycotina</taxon>
        <taxon>Umbelopsidomycetes</taxon>
        <taxon>Umbelopsidales</taxon>
        <taxon>Umbelopsidaceae</taxon>
        <taxon>Umbelopsis</taxon>
    </lineage>
</organism>
<feature type="domain" description="PH" evidence="2">
    <location>
        <begin position="52"/>
        <end position="155"/>
    </location>
</feature>
<name>A0A8H7UP37_MORIS</name>
<evidence type="ECO:0000313" key="3">
    <source>
        <dbReference type="EMBL" id="KAG2185889.1"/>
    </source>
</evidence>
<evidence type="ECO:0000256" key="1">
    <source>
        <dbReference type="SAM" id="MobiDB-lite"/>
    </source>
</evidence>
<feature type="compositionally biased region" description="Pro residues" evidence="1">
    <location>
        <begin position="196"/>
        <end position="213"/>
    </location>
</feature>
<sequence>MSRSSISGRSYTTTSSSEDDRRPSGVESIHGPISSRFHPRNGQIALGIVKPHATIAGWLGNHIPASFGFSKQWKQRYFVLVDSMLFIFKSDDPTLTWRNFMELSKDTVVFVTNAFSNKLYCLEIRKPGQERSWYIQTDGAEELKRWLGELKDTIKWIKTGKKHVHTEDNDTISTLSDSMSNLDMMLSSQSSLPSPTFQPPPPDYTTQPPPPVPSDQMPSKRPIVRQMSQPRYKSIPPPLPPPTATLPPTPDFRNSQSAPVSRAGSMRIVPPPTPPPCTSLPAIPGTNPYVKSPTKASRS</sequence>
<dbReference type="PROSITE" id="PS50003">
    <property type="entry name" value="PH_DOMAIN"/>
    <property type="match status" value="1"/>
</dbReference>
<feature type="region of interest" description="Disordered" evidence="1">
    <location>
        <begin position="186"/>
        <end position="299"/>
    </location>
</feature>
<dbReference type="InterPro" id="IPR001849">
    <property type="entry name" value="PH_domain"/>
</dbReference>
<feature type="compositionally biased region" description="Pro residues" evidence="1">
    <location>
        <begin position="269"/>
        <end position="278"/>
    </location>
</feature>
<evidence type="ECO:0000313" key="4">
    <source>
        <dbReference type="Proteomes" id="UP000654370"/>
    </source>
</evidence>
<dbReference type="Proteomes" id="UP000654370">
    <property type="component" value="Unassembled WGS sequence"/>
</dbReference>
<dbReference type="Gene3D" id="2.30.29.30">
    <property type="entry name" value="Pleckstrin-homology domain (PH domain)/Phosphotyrosine-binding domain (PTB)"/>
    <property type="match status" value="1"/>
</dbReference>
<proteinExistence type="predicted"/>
<feature type="compositionally biased region" description="Low complexity" evidence="1">
    <location>
        <begin position="186"/>
        <end position="195"/>
    </location>
</feature>
<dbReference type="OrthoDB" id="185175at2759"/>
<feature type="compositionally biased region" description="Polar residues" evidence="1">
    <location>
        <begin position="1"/>
        <end position="16"/>
    </location>
</feature>
<evidence type="ECO:0000259" key="2">
    <source>
        <dbReference type="PROSITE" id="PS50003"/>
    </source>
</evidence>
<gene>
    <name evidence="3" type="ORF">INT43_002327</name>
</gene>
<feature type="region of interest" description="Disordered" evidence="1">
    <location>
        <begin position="1"/>
        <end position="36"/>
    </location>
</feature>
<reference evidence="3" key="1">
    <citation type="submission" date="2020-12" db="EMBL/GenBank/DDBJ databases">
        <title>Metabolic potential, ecology and presence of endohyphal bacteria is reflected in genomic diversity of Mucoromycotina.</title>
        <authorList>
            <person name="Muszewska A."/>
            <person name="Okrasinska A."/>
            <person name="Steczkiewicz K."/>
            <person name="Drgas O."/>
            <person name="Orlowska M."/>
            <person name="Perlinska-Lenart U."/>
            <person name="Aleksandrzak-Piekarczyk T."/>
            <person name="Szatraj K."/>
            <person name="Zielenkiewicz U."/>
            <person name="Pilsyk S."/>
            <person name="Malc E."/>
            <person name="Mieczkowski P."/>
            <person name="Kruszewska J.S."/>
            <person name="Biernat P."/>
            <person name="Pawlowska J."/>
        </authorList>
    </citation>
    <scope>NUCLEOTIDE SEQUENCE</scope>
    <source>
        <strain evidence="3">WA0000067209</strain>
    </source>
</reference>
<dbReference type="CDD" id="cd00821">
    <property type="entry name" value="PH"/>
    <property type="match status" value="1"/>
</dbReference>
<dbReference type="Pfam" id="PF00169">
    <property type="entry name" value="PH"/>
    <property type="match status" value="1"/>
</dbReference>
<protein>
    <recommendedName>
        <fullName evidence="2">PH domain-containing protein</fullName>
    </recommendedName>
</protein>
<dbReference type="InterPro" id="IPR011993">
    <property type="entry name" value="PH-like_dom_sf"/>
</dbReference>
<dbReference type="AlphaFoldDB" id="A0A8H7UP37"/>
<dbReference type="EMBL" id="JAEPQZ010000001">
    <property type="protein sequence ID" value="KAG2185889.1"/>
    <property type="molecule type" value="Genomic_DNA"/>
</dbReference>
<feature type="compositionally biased region" description="Pro residues" evidence="1">
    <location>
        <begin position="235"/>
        <end position="250"/>
    </location>
</feature>